<keyword evidence="2" id="KW-0614">Plasmid</keyword>
<dbReference type="KEGG" id="pdu:PDUR_28045"/>
<evidence type="ECO:0000313" key="3">
    <source>
        <dbReference type="Proteomes" id="UP000029409"/>
    </source>
</evidence>
<protein>
    <recommendedName>
        <fullName evidence="4">Fibronectin type-III domain-containing protein</fullName>
    </recommendedName>
</protein>
<evidence type="ECO:0000256" key="1">
    <source>
        <dbReference type="SAM" id="Phobius"/>
    </source>
</evidence>
<name>A0A089HTB1_PAEDU</name>
<keyword evidence="1" id="KW-0472">Membrane</keyword>
<dbReference type="EMBL" id="CP009289">
    <property type="protein sequence ID" value="AIQ15276.1"/>
    <property type="molecule type" value="Genomic_DNA"/>
</dbReference>
<reference evidence="2 3" key="1">
    <citation type="submission" date="2014-08" db="EMBL/GenBank/DDBJ databases">
        <title>Comparative genomics of the Paenibacillus odorifer group.</title>
        <authorList>
            <person name="den Bakker H.C."/>
            <person name="Tsai Y.-C."/>
            <person name="Martin N."/>
            <person name="Korlach J."/>
            <person name="Wiedmann M."/>
        </authorList>
    </citation>
    <scope>NUCLEOTIDE SEQUENCE [LARGE SCALE GENOMIC DNA]</scope>
    <source>
        <strain evidence="2 3">DSM 1735</strain>
        <plasmid evidence="3">Plasmid</plasmid>
    </source>
</reference>
<proteinExistence type="predicted"/>
<dbReference type="AlphaFoldDB" id="A0A089HTB1"/>
<gene>
    <name evidence="2" type="ORF">PDUR_28045</name>
</gene>
<feature type="transmembrane region" description="Helical" evidence="1">
    <location>
        <begin position="62"/>
        <end position="83"/>
    </location>
</feature>
<dbReference type="Proteomes" id="UP000029409">
    <property type="component" value="Plasmid unnamed"/>
</dbReference>
<accession>A0A089HTB1</accession>
<sequence>MKGKEYTYTVKAVNSYGEAESDAVSTRLSLAPDLSDISVPLDLTAGNSLLTAMGLLSIFNGWILLGIGILLMLIFYLIILWTLNKTKKATPKAGVRK</sequence>
<evidence type="ECO:0000313" key="2">
    <source>
        <dbReference type="EMBL" id="AIQ15276.1"/>
    </source>
</evidence>
<keyword evidence="3" id="KW-1185">Reference proteome</keyword>
<evidence type="ECO:0008006" key="4">
    <source>
        <dbReference type="Google" id="ProtNLM"/>
    </source>
</evidence>
<organism evidence="2 3">
    <name type="scientific">Paenibacillus durus</name>
    <name type="common">Paenibacillus azotofixans</name>
    <dbReference type="NCBI Taxonomy" id="44251"/>
    <lineage>
        <taxon>Bacteria</taxon>
        <taxon>Bacillati</taxon>
        <taxon>Bacillota</taxon>
        <taxon>Bacilli</taxon>
        <taxon>Bacillales</taxon>
        <taxon>Paenibacillaceae</taxon>
        <taxon>Paenibacillus</taxon>
    </lineage>
</organism>
<keyword evidence="1" id="KW-1133">Transmembrane helix</keyword>
<geneLocation type="plasmid" evidence="3"/>
<keyword evidence="1" id="KW-0812">Transmembrane</keyword>